<evidence type="ECO:0000313" key="1">
    <source>
        <dbReference type="EMBL" id="CAB4905843.1"/>
    </source>
</evidence>
<dbReference type="AlphaFoldDB" id="A0A6J7GNQ8"/>
<dbReference type="EMBL" id="CAFBMM010000030">
    <property type="protein sequence ID" value="CAB4905843.1"/>
    <property type="molecule type" value="Genomic_DNA"/>
</dbReference>
<gene>
    <name evidence="1" type="ORF">UFOPK3605_00755</name>
</gene>
<proteinExistence type="predicted"/>
<accession>A0A6J7GNQ8</accession>
<protein>
    <submittedName>
        <fullName evidence="1">Unannotated protein</fullName>
    </submittedName>
</protein>
<name>A0A6J7GNQ8_9ZZZZ</name>
<reference evidence="1" key="1">
    <citation type="submission" date="2020-05" db="EMBL/GenBank/DDBJ databases">
        <authorList>
            <person name="Chiriac C."/>
            <person name="Salcher M."/>
            <person name="Ghai R."/>
            <person name="Kavagutti S V."/>
        </authorList>
    </citation>
    <scope>NUCLEOTIDE SEQUENCE</scope>
</reference>
<organism evidence="1">
    <name type="scientific">freshwater metagenome</name>
    <dbReference type="NCBI Taxonomy" id="449393"/>
    <lineage>
        <taxon>unclassified sequences</taxon>
        <taxon>metagenomes</taxon>
        <taxon>ecological metagenomes</taxon>
    </lineage>
</organism>
<sequence>MAHLRAECVRLGLRSVNVSGDRARLRGVDLPPSKRVRLERLFPGARARDNEFVVPLLGPTPEIAHEIIDLLAELFPSESPTDKPVVSAAS</sequence>